<evidence type="ECO:0000256" key="6">
    <source>
        <dbReference type="ARBA" id="ARBA00022989"/>
    </source>
</evidence>
<dbReference type="Pfam" id="PF03360">
    <property type="entry name" value="Glyco_transf_43"/>
    <property type="match status" value="2"/>
</dbReference>
<accession>A0A834H998</accession>
<dbReference type="GO" id="GO:0009834">
    <property type="term" value="P:plant-type secondary cell wall biogenesis"/>
    <property type="evidence" value="ECO:0007669"/>
    <property type="project" value="TreeGrafter"/>
</dbReference>
<evidence type="ECO:0000313" key="13">
    <source>
        <dbReference type="Proteomes" id="UP000626092"/>
    </source>
</evidence>
<dbReference type="GO" id="GO:0015018">
    <property type="term" value="F:galactosylgalactosylxylosylprotein 3-beta-glucuronosyltransferase activity"/>
    <property type="evidence" value="ECO:0007669"/>
    <property type="project" value="InterPro"/>
</dbReference>
<dbReference type="AlphaFoldDB" id="A0A834H998"/>
<dbReference type="PANTHER" id="PTHR10896:SF20">
    <property type="entry name" value="BETA-1,4-XYLOSYLTRANSFERASE IRX9L-RELATED"/>
    <property type="match status" value="1"/>
</dbReference>
<evidence type="ECO:0000256" key="8">
    <source>
        <dbReference type="ARBA" id="ARBA00023136"/>
    </source>
</evidence>
<evidence type="ECO:0000256" key="4">
    <source>
        <dbReference type="ARBA" id="ARBA00022692"/>
    </source>
</evidence>
<evidence type="ECO:0000313" key="12">
    <source>
        <dbReference type="EMBL" id="KAF7149887.1"/>
    </source>
</evidence>
<reference evidence="12" key="1">
    <citation type="submission" date="2019-11" db="EMBL/GenBank/DDBJ databases">
        <authorList>
            <person name="Liu Y."/>
            <person name="Hou J."/>
            <person name="Li T.-Q."/>
            <person name="Guan C.-H."/>
            <person name="Wu X."/>
            <person name="Wu H.-Z."/>
            <person name="Ling F."/>
            <person name="Zhang R."/>
            <person name="Shi X.-G."/>
            <person name="Ren J.-P."/>
            <person name="Chen E.-F."/>
            <person name="Sun J.-M."/>
        </authorList>
    </citation>
    <scope>NUCLEOTIDE SEQUENCE</scope>
    <source>
        <strain evidence="12">Adult_tree_wgs_1</strain>
        <tissue evidence="12">Leaves</tissue>
    </source>
</reference>
<gene>
    <name evidence="12" type="ORF">RHSIM_Rhsim02G0179500</name>
</gene>
<keyword evidence="8 11" id="KW-0472">Membrane</keyword>
<dbReference type="PANTHER" id="PTHR10896">
    <property type="entry name" value="GALACTOSYLGALACTOSYLXYLOSYLPROTEIN 3-BETA-GLUCURONOSYLTRANSFERASE BETA-1,3-GLUCURONYLTRANSFERASE"/>
    <property type="match status" value="1"/>
</dbReference>
<comment type="similarity">
    <text evidence="2 11">Belongs to the glycosyltransferase 43 family.</text>
</comment>
<keyword evidence="4 11" id="KW-0812">Transmembrane</keyword>
<sequence>MASIRRTLSPVPRPGTLVNGEACSVSSPLSKSSSCTQHGPTPVGMIPSFFGRFDYVLDRTQALILGLFSRRHSRPLERPKPKGQTWRRSFVHFFICFVLGVFYGLALFGSTNFPLNHISKNQAFSFELPPEKVQMFDILPENVTPFVANSTLNDNALVGQLKLALLNGTSNDPLATQSLDRDLNMTVHKLLIIVTPTYARPFQAYYLNRLAQTLKQIPPPLLWLVVDMGSQSTETADTLRRNGGVMYRHLVCKKNLTDMKDRSVHQRNEALFHIETHRLDGIVYFADGENIYSIDLFLHLRQISILLFGAILAIPGIEINDEIQGAKKSLLLQLPMSPRHRLVAQAYSSRMPRFGTWMVAKLMESNSTALLEGPVCNGTQVMGWHTNGEVTQRFPRFHAEMSGFAFNSTILWDPKRWQRPSLEPIRQLDAVIGGFQVSSFIEQVVEDESQMECLPHDNSRIMVWHLYVGSSYYYPPEWFLNNNLHVIASLS</sequence>
<dbReference type="CDD" id="cd00218">
    <property type="entry name" value="GlcAT-I"/>
    <property type="match status" value="1"/>
</dbReference>
<dbReference type="Gene3D" id="3.90.550.10">
    <property type="entry name" value="Spore Coat Polysaccharide Biosynthesis Protein SpsA, Chain A"/>
    <property type="match status" value="2"/>
</dbReference>
<dbReference type="GO" id="GO:0042285">
    <property type="term" value="F:xylosyltransferase activity"/>
    <property type="evidence" value="ECO:0007669"/>
    <property type="project" value="TreeGrafter"/>
</dbReference>
<dbReference type="OrthoDB" id="675023at2759"/>
<dbReference type="GO" id="GO:0000139">
    <property type="term" value="C:Golgi membrane"/>
    <property type="evidence" value="ECO:0007669"/>
    <property type="project" value="UniProtKB-SubCell"/>
</dbReference>
<comment type="caution">
    <text evidence="12">The sequence shown here is derived from an EMBL/GenBank/DDBJ whole genome shotgun (WGS) entry which is preliminary data.</text>
</comment>
<keyword evidence="3 11" id="KW-0808">Transferase</keyword>
<keyword evidence="9" id="KW-0325">Glycoprotein</keyword>
<keyword evidence="5 11" id="KW-0735">Signal-anchor</keyword>
<dbReference type="SUPFAM" id="SSF53448">
    <property type="entry name" value="Nucleotide-diphospho-sugar transferases"/>
    <property type="match status" value="2"/>
</dbReference>
<proteinExistence type="inferred from homology"/>
<dbReference type="GO" id="GO:0071555">
    <property type="term" value="P:cell wall organization"/>
    <property type="evidence" value="ECO:0007669"/>
    <property type="project" value="UniProtKB-KW"/>
</dbReference>
<evidence type="ECO:0000256" key="10">
    <source>
        <dbReference type="ARBA" id="ARBA00023316"/>
    </source>
</evidence>
<evidence type="ECO:0000256" key="1">
    <source>
        <dbReference type="ARBA" id="ARBA00004323"/>
    </source>
</evidence>
<feature type="transmembrane region" description="Helical" evidence="11">
    <location>
        <begin position="90"/>
        <end position="109"/>
    </location>
</feature>
<evidence type="ECO:0000256" key="3">
    <source>
        <dbReference type="ARBA" id="ARBA00022679"/>
    </source>
</evidence>
<keyword evidence="7 11" id="KW-0333">Golgi apparatus</keyword>
<dbReference type="EMBL" id="WJXA01000002">
    <property type="protein sequence ID" value="KAF7149887.1"/>
    <property type="molecule type" value="Genomic_DNA"/>
</dbReference>
<keyword evidence="10 11" id="KW-0961">Cell wall biogenesis/degradation</keyword>
<dbReference type="GO" id="GO:0010417">
    <property type="term" value="P:glucuronoxylan biosynthetic process"/>
    <property type="evidence" value="ECO:0007669"/>
    <property type="project" value="TreeGrafter"/>
</dbReference>
<protein>
    <recommendedName>
        <fullName evidence="11">Glycosyltransferases</fullName>
        <ecNumber evidence="11">2.4.-.-</ecNumber>
    </recommendedName>
</protein>
<name>A0A834H998_RHOSS</name>
<dbReference type="Proteomes" id="UP000626092">
    <property type="component" value="Unassembled WGS sequence"/>
</dbReference>
<dbReference type="InterPro" id="IPR005027">
    <property type="entry name" value="Glyco_trans_43"/>
</dbReference>
<evidence type="ECO:0000256" key="2">
    <source>
        <dbReference type="ARBA" id="ARBA00007706"/>
    </source>
</evidence>
<comment type="subcellular location">
    <subcellularLocation>
        <location evidence="1 11">Golgi apparatus membrane</location>
        <topology evidence="1 11">Single-pass type II membrane protein</topology>
    </subcellularLocation>
</comment>
<evidence type="ECO:0000256" key="5">
    <source>
        <dbReference type="ARBA" id="ARBA00022968"/>
    </source>
</evidence>
<evidence type="ECO:0000256" key="7">
    <source>
        <dbReference type="ARBA" id="ARBA00023034"/>
    </source>
</evidence>
<keyword evidence="13" id="KW-1185">Reference proteome</keyword>
<dbReference type="EC" id="2.4.-.-" evidence="11"/>
<keyword evidence="6 11" id="KW-1133">Transmembrane helix</keyword>
<evidence type="ECO:0000256" key="11">
    <source>
        <dbReference type="RuleBase" id="RU363127"/>
    </source>
</evidence>
<evidence type="ECO:0000256" key="9">
    <source>
        <dbReference type="ARBA" id="ARBA00023180"/>
    </source>
</evidence>
<dbReference type="InterPro" id="IPR029044">
    <property type="entry name" value="Nucleotide-diphossugar_trans"/>
</dbReference>
<comment type="function">
    <text evidence="11">Involved in the synthesis of glucuronoxylan hemicellulose in secondary cell walls.</text>
</comment>
<organism evidence="12 13">
    <name type="scientific">Rhododendron simsii</name>
    <name type="common">Sims's rhododendron</name>
    <dbReference type="NCBI Taxonomy" id="118357"/>
    <lineage>
        <taxon>Eukaryota</taxon>
        <taxon>Viridiplantae</taxon>
        <taxon>Streptophyta</taxon>
        <taxon>Embryophyta</taxon>
        <taxon>Tracheophyta</taxon>
        <taxon>Spermatophyta</taxon>
        <taxon>Magnoliopsida</taxon>
        <taxon>eudicotyledons</taxon>
        <taxon>Gunneridae</taxon>
        <taxon>Pentapetalae</taxon>
        <taxon>asterids</taxon>
        <taxon>Ericales</taxon>
        <taxon>Ericaceae</taxon>
        <taxon>Ericoideae</taxon>
        <taxon>Rhodoreae</taxon>
        <taxon>Rhododendron</taxon>
    </lineage>
</organism>